<dbReference type="EMBL" id="VXIS01000091">
    <property type="protein sequence ID" value="KAA8906160.1"/>
    <property type="molecule type" value="Genomic_DNA"/>
</dbReference>
<evidence type="ECO:0000313" key="1">
    <source>
        <dbReference type="EMBL" id="KAA8906160.1"/>
    </source>
</evidence>
<protein>
    <submittedName>
        <fullName evidence="1">Uncharacterized protein</fullName>
    </submittedName>
</protein>
<accession>A0A5J5EXB7</accession>
<dbReference type="InParanoid" id="A0A5J5EXB7"/>
<keyword evidence="2" id="KW-1185">Reference proteome</keyword>
<organism evidence="1 2">
    <name type="scientific">Sphaerosporella brunnea</name>
    <dbReference type="NCBI Taxonomy" id="1250544"/>
    <lineage>
        <taxon>Eukaryota</taxon>
        <taxon>Fungi</taxon>
        <taxon>Dikarya</taxon>
        <taxon>Ascomycota</taxon>
        <taxon>Pezizomycotina</taxon>
        <taxon>Pezizomycetes</taxon>
        <taxon>Pezizales</taxon>
        <taxon>Pyronemataceae</taxon>
        <taxon>Sphaerosporella</taxon>
    </lineage>
</organism>
<reference evidence="1 2" key="1">
    <citation type="submission" date="2019-09" db="EMBL/GenBank/DDBJ databases">
        <title>Draft genome of the ectomycorrhizal ascomycete Sphaerosporella brunnea.</title>
        <authorList>
            <consortium name="DOE Joint Genome Institute"/>
            <person name="Benucci G.M."/>
            <person name="Marozzi G."/>
            <person name="Antonielli L."/>
            <person name="Sanchez S."/>
            <person name="Marco P."/>
            <person name="Wang X."/>
            <person name="Falini L.B."/>
            <person name="Barry K."/>
            <person name="Haridas S."/>
            <person name="Lipzen A."/>
            <person name="Labutti K."/>
            <person name="Grigoriev I.V."/>
            <person name="Murat C."/>
            <person name="Martin F."/>
            <person name="Albertini E."/>
            <person name="Donnini D."/>
            <person name="Bonito G."/>
        </authorList>
    </citation>
    <scope>NUCLEOTIDE SEQUENCE [LARGE SCALE GENOMIC DNA]</scope>
    <source>
        <strain evidence="1 2">Sb_GMNB300</strain>
    </source>
</reference>
<evidence type="ECO:0000313" key="2">
    <source>
        <dbReference type="Proteomes" id="UP000326924"/>
    </source>
</evidence>
<gene>
    <name evidence="1" type="ORF">FN846DRAFT_890258</name>
</gene>
<dbReference type="AlphaFoldDB" id="A0A5J5EXB7"/>
<sequence length="143" mass="15957">MNVSAAALSPDIRHTKWRPASEQRFIASKASTTEWFKKLIELGARMGVETADIELPALHALHLLLKKKVDEKLRAQAKRVITATKKLAADEERVLIELRTKGALHEEEARDAAKEELELIALKEQAAKDGQETKALKKEAAKL</sequence>
<comment type="caution">
    <text evidence="1">The sequence shown here is derived from an EMBL/GenBank/DDBJ whole genome shotgun (WGS) entry which is preliminary data.</text>
</comment>
<name>A0A5J5EXB7_9PEZI</name>
<proteinExistence type="predicted"/>
<dbReference type="Proteomes" id="UP000326924">
    <property type="component" value="Unassembled WGS sequence"/>
</dbReference>